<evidence type="ECO:0000256" key="1">
    <source>
        <dbReference type="SAM" id="MobiDB-lite"/>
    </source>
</evidence>
<evidence type="ECO:0000256" key="2">
    <source>
        <dbReference type="SAM" id="Phobius"/>
    </source>
</evidence>
<reference evidence="3" key="1">
    <citation type="submission" date="2021-12" db="EMBL/GenBank/DDBJ databases">
        <authorList>
            <person name="Martin H S."/>
        </authorList>
    </citation>
    <scope>NUCLEOTIDE SEQUENCE</scope>
</reference>
<keyword evidence="4" id="KW-1185">Reference proteome</keyword>
<evidence type="ECO:0000313" key="3">
    <source>
        <dbReference type="EMBL" id="CAH0712959.1"/>
    </source>
</evidence>
<feature type="transmembrane region" description="Helical" evidence="2">
    <location>
        <begin position="12"/>
        <end position="29"/>
    </location>
</feature>
<feature type="compositionally biased region" description="Basic residues" evidence="1">
    <location>
        <begin position="81"/>
        <end position="92"/>
    </location>
</feature>
<feature type="compositionally biased region" description="Acidic residues" evidence="1">
    <location>
        <begin position="128"/>
        <end position="137"/>
    </location>
</feature>
<feature type="region of interest" description="Disordered" evidence="1">
    <location>
        <begin position="70"/>
        <end position="105"/>
    </location>
</feature>
<keyword evidence="2" id="KW-0472">Membrane</keyword>
<feature type="region of interest" description="Disordered" evidence="1">
    <location>
        <begin position="128"/>
        <end position="167"/>
    </location>
</feature>
<dbReference type="Proteomes" id="UP000838878">
    <property type="component" value="Chromosome 1"/>
</dbReference>
<keyword evidence="2" id="KW-1133">Transmembrane helix</keyword>
<sequence>MNLNSYLSPRMMVGAAIVGLVGAAGVIIYEQVYAEKRRAMLVSEVARLDQQLASMRTEVEALRELQKETYEKQQSSSLRTRNLRRVRQKPRAKREAIASGGDATDSEYFTDCQSLIGTDIEMDSEEFYDVPSDEEDTLREPLQNGHVAVDSENNTKSDETKSSNAST</sequence>
<name>A0A8S4HZ65_9NEOP</name>
<proteinExistence type="predicted"/>
<organism evidence="3 4">
    <name type="scientific">Brenthis ino</name>
    <name type="common">lesser marbled fritillary</name>
    <dbReference type="NCBI Taxonomy" id="405034"/>
    <lineage>
        <taxon>Eukaryota</taxon>
        <taxon>Metazoa</taxon>
        <taxon>Ecdysozoa</taxon>
        <taxon>Arthropoda</taxon>
        <taxon>Hexapoda</taxon>
        <taxon>Insecta</taxon>
        <taxon>Pterygota</taxon>
        <taxon>Neoptera</taxon>
        <taxon>Endopterygota</taxon>
        <taxon>Lepidoptera</taxon>
        <taxon>Glossata</taxon>
        <taxon>Ditrysia</taxon>
        <taxon>Papilionoidea</taxon>
        <taxon>Nymphalidae</taxon>
        <taxon>Heliconiinae</taxon>
        <taxon>Argynnini</taxon>
        <taxon>Brenthis</taxon>
    </lineage>
</organism>
<feature type="non-terminal residue" evidence="3">
    <location>
        <position position="167"/>
    </location>
</feature>
<gene>
    <name evidence="3" type="ORF">BINO364_LOCUS169</name>
</gene>
<keyword evidence="2" id="KW-0812">Transmembrane</keyword>
<accession>A0A8S4HZ65</accession>
<dbReference type="AlphaFoldDB" id="A0A8S4HZ65"/>
<evidence type="ECO:0000313" key="4">
    <source>
        <dbReference type="Proteomes" id="UP000838878"/>
    </source>
</evidence>
<protein>
    <submittedName>
        <fullName evidence="3">Uncharacterized protein</fullName>
    </submittedName>
</protein>
<dbReference type="OrthoDB" id="512473at2759"/>
<dbReference type="EMBL" id="OV170221">
    <property type="protein sequence ID" value="CAH0712959.1"/>
    <property type="molecule type" value="Genomic_DNA"/>
</dbReference>